<dbReference type="SUPFAM" id="SSF141868">
    <property type="entry name" value="EAL domain-like"/>
    <property type="match status" value="1"/>
</dbReference>
<dbReference type="PANTHER" id="PTHR44757:SF2">
    <property type="entry name" value="BIOFILM ARCHITECTURE MAINTENANCE PROTEIN MBAA"/>
    <property type="match status" value="1"/>
</dbReference>
<dbReference type="CDD" id="cd01949">
    <property type="entry name" value="GGDEF"/>
    <property type="match status" value="1"/>
</dbReference>
<dbReference type="InterPro" id="IPR029787">
    <property type="entry name" value="Nucleotide_cyclase"/>
</dbReference>
<dbReference type="Proteomes" id="UP000439113">
    <property type="component" value="Unassembled WGS sequence"/>
</dbReference>
<feature type="compositionally biased region" description="Basic residues" evidence="1">
    <location>
        <begin position="534"/>
        <end position="545"/>
    </location>
</feature>
<dbReference type="SMART" id="SM00052">
    <property type="entry name" value="EAL"/>
    <property type="match status" value="1"/>
</dbReference>
<reference evidence="4 5" key="1">
    <citation type="submission" date="2019-11" db="EMBL/GenBank/DDBJ databases">
        <title>Whole-genome sequence of a Rhodoblastus acidophilus DSM 142.</title>
        <authorList>
            <person name="Kyndt J.A."/>
            <person name="Meyer T.E."/>
        </authorList>
    </citation>
    <scope>NUCLEOTIDE SEQUENCE [LARGE SCALE GENOMIC DNA]</scope>
    <source>
        <strain evidence="4 5">DSM 142</strain>
    </source>
</reference>
<evidence type="ECO:0000256" key="1">
    <source>
        <dbReference type="SAM" id="MobiDB-lite"/>
    </source>
</evidence>
<dbReference type="OrthoDB" id="9814202at2"/>
<feature type="region of interest" description="Disordered" evidence="1">
    <location>
        <begin position="517"/>
        <end position="545"/>
    </location>
</feature>
<dbReference type="PROSITE" id="PS50887">
    <property type="entry name" value="GGDEF"/>
    <property type="match status" value="1"/>
</dbReference>
<dbReference type="PANTHER" id="PTHR44757">
    <property type="entry name" value="DIGUANYLATE CYCLASE DGCP"/>
    <property type="match status" value="1"/>
</dbReference>
<dbReference type="Gene3D" id="3.30.70.270">
    <property type="match status" value="1"/>
</dbReference>
<proteinExistence type="predicted"/>
<sequence length="545" mass="60284">MTAVTKPEILDASLLAEIVDHLPAGVVAKNEDGSLLYANAAAWRSGLDAHIDDRVASPFGGDEVEAGGRTFLTLQDAIVCREQRLNLSVSIDITERKRIESQLLHRGHYDDLTGLPNRALFEQRVEQALAHSDAGFAFVVIDIDGFKQINDHYGRAAGDCFLVKASERMRRFLSDGDVLARAGGDEFLLMLHDEDFGRIDLLAETLKDPFIIDGFEIFSSASIGVARFPEHGLDYETLRRNADRAMDQVKRAAAGGAALFRQEWRETETERLHAEQRLRLAIKDRLFRCAFQPKVDIATEEVCGVEALVRLIGEDGEAHAPGSFIPLATELGLMDVVTHLIVQQATDSIDAITEAFGPQATISVNIPARQAADLDFMRSVADLLKQSGCPERFIVEVTEDAFLAKNRFQTQIVPMLRQIGVRVSIDDFGTGYSSLSALADITADELKVDRSFITKIHERPRSQIVLRAIESLGAALGMTVIAEGVESFEELLYLKSSTRIRHVQGYYYARPLLFDDPSPKRRASEGRSAPAGRAQHRGVANRRSR</sequence>
<dbReference type="InterPro" id="IPR035919">
    <property type="entry name" value="EAL_sf"/>
</dbReference>
<dbReference type="PROSITE" id="PS50883">
    <property type="entry name" value="EAL"/>
    <property type="match status" value="1"/>
</dbReference>
<evidence type="ECO:0000259" key="2">
    <source>
        <dbReference type="PROSITE" id="PS50883"/>
    </source>
</evidence>
<evidence type="ECO:0000313" key="4">
    <source>
        <dbReference type="EMBL" id="MTV30265.1"/>
    </source>
</evidence>
<feature type="domain" description="EAL" evidence="2">
    <location>
        <begin position="271"/>
        <end position="525"/>
    </location>
</feature>
<gene>
    <name evidence="4" type="ORF">GJ654_04575</name>
</gene>
<dbReference type="Pfam" id="PF00563">
    <property type="entry name" value="EAL"/>
    <property type="match status" value="1"/>
</dbReference>
<dbReference type="CDD" id="cd01948">
    <property type="entry name" value="EAL"/>
    <property type="match status" value="1"/>
</dbReference>
<name>A0A6N8DL67_RHOAC</name>
<dbReference type="SMART" id="SM00267">
    <property type="entry name" value="GGDEF"/>
    <property type="match status" value="1"/>
</dbReference>
<dbReference type="InterPro" id="IPR001633">
    <property type="entry name" value="EAL_dom"/>
</dbReference>
<dbReference type="Pfam" id="PF00990">
    <property type="entry name" value="GGDEF"/>
    <property type="match status" value="1"/>
</dbReference>
<dbReference type="InterPro" id="IPR000160">
    <property type="entry name" value="GGDEF_dom"/>
</dbReference>
<dbReference type="AlphaFoldDB" id="A0A6N8DL67"/>
<dbReference type="Gene3D" id="3.20.20.450">
    <property type="entry name" value="EAL domain"/>
    <property type="match status" value="1"/>
</dbReference>
<organism evidence="4 5">
    <name type="scientific">Rhodoblastus acidophilus</name>
    <name type="common">Rhodopseudomonas acidophila</name>
    <dbReference type="NCBI Taxonomy" id="1074"/>
    <lineage>
        <taxon>Bacteria</taxon>
        <taxon>Pseudomonadati</taxon>
        <taxon>Pseudomonadota</taxon>
        <taxon>Alphaproteobacteria</taxon>
        <taxon>Hyphomicrobiales</taxon>
        <taxon>Rhodoblastaceae</taxon>
        <taxon>Rhodoblastus</taxon>
    </lineage>
</organism>
<dbReference type="InterPro" id="IPR052155">
    <property type="entry name" value="Biofilm_reg_signaling"/>
</dbReference>
<dbReference type="NCBIfam" id="TIGR00254">
    <property type="entry name" value="GGDEF"/>
    <property type="match status" value="1"/>
</dbReference>
<dbReference type="EMBL" id="WNKS01000003">
    <property type="protein sequence ID" value="MTV30265.1"/>
    <property type="molecule type" value="Genomic_DNA"/>
</dbReference>
<dbReference type="InterPro" id="IPR043128">
    <property type="entry name" value="Rev_trsase/Diguanyl_cyclase"/>
</dbReference>
<dbReference type="RefSeq" id="WP_155444934.1">
    <property type="nucleotide sequence ID" value="NZ_JAOQNR010000003.1"/>
</dbReference>
<comment type="caution">
    <text evidence="4">The sequence shown here is derived from an EMBL/GenBank/DDBJ whole genome shotgun (WGS) entry which is preliminary data.</text>
</comment>
<evidence type="ECO:0000313" key="5">
    <source>
        <dbReference type="Proteomes" id="UP000439113"/>
    </source>
</evidence>
<evidence type="ECO:0000259" key="3">
    <source>
        <dbReference type="PROSITE" id="PS50887"/>
    </source>
</evidence>
<accession>A0A6N8DL67</accession>
<protein>
    <submittedName>
        <fullName evidence="4">EAL domain-containing protein</fullName>
    </submittedName>
</protein>
<feature type="domain" description="GGDEF" evidence="3">
    <location>
        <begin position="134"/>
        <end position="262"/>
    </location>
</feature>
<dbReference type="SUPFAM" id="SSF55073">
    <property type="entry name" value="Nucleotide cyclase"/>
    <property type="match status" value="1"/>
</dbReference>